<dbReference type="EMBL" id="KL598629">
    <property type="protein sequence ID" value="KER18695.1"/>
    <property type="molecule type" value="Genomic_DNA"/>
</dbReference>
<dbReference type="RefSeq" id="XP_009177558.1">
    <property type="nucleotide sequence ID" value="XM_009179294.1"/>
</dbReference>
<accession>A0A074Z642</accession>
<dbReference type="KEGG" id="ovi:T265_15885"/>
<feature type="non-terminal residue" evidence="1">
    <location>
        <position position="78"/>
    </location>
</feature>
<name>A0A074Z642_OPIVI</name>
<dbReference type="Proteomes" id="UP000054324">
    <property type="component" value="Unassembled WGS sequence"/>
</dbReference>
<evidence type="ECO:0000313" key="1">
    <source>
        <dbReference type="EMBL" id="KER18695.1"/>
    </source>
</evidence>
<protein>
    <submittedName>
        <fullName evidence="1">Uncharacterized protein</fullName>
    </submittedName>
</protein>
<dbReference type="CTD" id="20330050"/>
<dbReference type="GeneID" id="20330050"/>
<proteinExistence type="predicted"/>
<organism evidence="1 2">
    <name type="scientific">Opisthorchis viverrini</name>
    <name type="common">Southeast Asian liver fluke</name>
    <dbReference type="NCBI Taxonomy" id="6198"/>
    <lineage>
        <taxon>Eukaryota</taxon>
        <taxon>Metazoa</taxon>
        <taxon>Spiralia</taxon>
        <taxon>Lophotrochozoa</taxon>
        <taxon>Platyhelminthes</taxon>
        <taxon>Trematoda</taxon>
        <taxon>Digenea</taxon>
        <taxon>Opisthorchiida</taxon>
        <taxon>Opisthorchiata</taxon>
        <taxon>Opisthorchiidae</taxon>
        <taxon>Opisthorchis</taxon>
    </lineage>
</organism>
<reference evidence="1 2" key="1">
    <citation type="submission" date="2013-11" db="EMBL/GenBank/DDBJ databases">
        <title>Opisthorchis viverrini - life in the bile duct.</title>
        <authorList>
            <person name="Young N.D."/>
            <person name="Nagarajan N."/>
            <person name="Lin S.J."/>
            <person name="Korhonen P.K."/>
            <person name="Jex A.R."/>
            <person name="Hall R.S."/>
            <person name="Safavi-Hemami H."/>
            <person name="Kaewkong W."/>
            <person name="Bertrand D."/>
            <person name="Gao S."/>
            <person name="Seet Q."/>
            <person name="Wongkham S."/>
            <person name="Teh B.T."/>
            <person name="Wongkham C."/>
            <person name="Intapan P.M."/>
            <person name="Maleewong W."/>
            <person name="Yang X."/>
            <person name="Hu M."/>
            <person name="Wang Z."/>
            <person name="Hofmann A."/>
            <person name="Sternberg P.W."/>
            <person name="Tan P."/>
            <person name="Wang J."/>
            <person name="Gasser R.B."/>
        </authorList>
    </citation>
    <scope>NUCLEOTIDE SEQUENCE [LARGE SCALE GENOMIC DNA]</scope>
</reference>
<sequence length="78" mass="8501">MMGGNLLSVGWHGSLVSFLAENSSQSVISSTPNEASPVHTDLCVIRTPTSPKVLFYDQTGFTSFSDTHEKLFCTPQQH</sequence>
<gene>
    <name evidence="1" type="ORF">T265_15885</name>
</gene>
<evidence type="ECO:0000313" key="2">
    <source>
        <dbReference type="Proteomes" id="UP000054324"/>
    </source>
</evidence>
<keyword evidence="2" id="KW-1185">Reference proteome</keyword>
<dbReference type="AlphaFoldDB" id="A0A074Z642"/>